<evidence type="ECO:0000313" key="2">
    <source>
        <dbReference type="Proteomes" id="UP000278327"/>
    </source>
</evidence>
<comment type="caution">
    <text evidence="1">The sequence shown here is derived from an EMBL/GenBank/DDBJ whole genome shotgun (WGS) entry which is preliminary data.</text>
</comment>
<dbReference type="Proteomes" id="UP000278327">
    <property type="component" value="Unassembled WGS sequence"/>
</dbReference>
<dbReference type="RefSeq" id="WP_117284859.1">
    <property type="nucleotide sequence ID" value="NZ_JAMTCE010000016.1"/>
</dbReference>
<dbReference type="AlphaFoldDB" id="A0A3N0AWF9"/>
<protein>
    <submittedName>
        <fullName evidence="1">Uncharacterized protein</fullName>
    </submittedName>
</protein>
<proteinExistence type="predicted"/>
<reference evidence="1 2" key="1">
    <citation type="journal article" date="2019" name="Microbiol. Resour. Announc.">
        <title>Draft Genome Sequences of Type Strains of Gordonibacter faecihominis, Paraeggerthella hongkongensis, Parvibacter caecicola,Slackia equolifaciens, Slackia faecicanis, and Slackia isoflavoniconvertens.</title>
        <authorList>
            <person name="Danylec N."/>
            <person name="Stoll D.A."/>
            <person name="Dotsch A."/>
            <person name="Huch M."/>
        </authorList>
    </citation>
    <scope>NUCLEOTIDE SEQUENCE [LARGE SCALE GENOMIC DNA]</scope>
    <source>
        <strain evidence="1 2">DSM 18785</strain>
    </source>
</reference>
<evidence type="ECO:0000313" key="1">
    <source>
        <dbReference type="EMBL" id="RNL39213.1"/>
    </source>
</evidence>
<gene>
    <name evidence="1" type="ORF">DMP10_02140</name>
</gene>
<accession>A0A3N0AWF9</accession>
<keyword evidence="2" id="KW-1185">Reference proteome</keyword>
<name>A0A3N0AWF9_9ACTN</name>
<dbReference type="EMBL" id="QICA01000003">
    <property type="protein sequence ID" value="RNL39213.1"/>
    <property type="molecule type" value="Genomic_DNA"/>
</dbReference>
<sequence>MNGNDIFATRGEDIVDPSKLTRRELLSAIYRLNQELTGRVIFGGTAACDFVERELKRTSANSKPVLIERFNDMVDELIGTDPYSHVLRIYRKK</sequence>
<organism evidence="1 2">
    <name type="scientific">Adlercreutzia equolifaciens subsp. celatus DSM 18785</name>
    <dbReference type="NCBI Taxonomy" id="1121021"/>
    <lineage>
        <taxon>Bacteria</taxon>
        <taxon>Bacillati</taxon>
        <taxon>Actinomycetota</taxon>
        <taxon>Coriobacteriia</taxon>
        <taxon>Eggerthellales</taxon>
        <taxon>Eggerthellaceae</taxon>
        <taxon>Adlercreutzia</taxon>
    </lineage>
</organism>